<dbReference type="EMBL" id="KV453931">
    <property type="protein sequence ID" value="ODV73411.1"/>
    <property type="molecule type" value="Genomic_DNA"/>
</dbReference>
<feature type="compositionally biased region" description="Polar residues" evidence="1">
    <location>
        <begin position="278"/>
        <end position="297"/>
    </location>
</feature>
<feature type="transmembrane region" description="Helical" evidence="2">
    <location>
        <begin position="247"/>
        <end position="268"/>
    </location>
</feature>
<dbReference type="GO" id="GO:0005886">
    <property type="term" value="C:plasma membrane"/>
    <property type="evidence" value="ECO:0007669"/>
    <property type="project" value="InterPro"/>
</dbReference>
<accession>A0A1E4S1Q7</accession>
<sequence length="316" mass="35889">MKFSIDRIFTDRWKLDHTILLLAFLTVASVISGLCLCITLVVDPQYYIELNNTDINATAVYRADVYNILKKDQPDLTPSSTLPQYGLNATTLSPYYRLGLHKYCEGQYKDEVWLQGACFHWDTGHVGIDDIYNNRNWDDRTRYGYLVSYFRDSTAFSRKIVFGMFIAALAVFGLVLSYLVFILLWIDSLKLTKTIYSSIGTVVFISLILANCLQLAFVVGMLQTKVIRRVRYMEPQSHISGELNNNLTVRCSVTLTLAILATVLFLIVSRKFKRLNKTDSPMASDDVTNNSVESQVVDTEPAKEFTESEAPPAYTE</sequence>
<feature type="transmembrane region" description="Helical" evidence="2">
    <location>
        <begin position="160"/>
        <end position="186"/>
    </location>
</feature>
<evidence type="ECO:0008006" key="5">
    <source>
        <dbReference type="Google" id="ProtNLM"/>
    </source>
</evidence>
<proteinExistence type="predicted"/>
<keyword evidence="2" id="KW-0812">Transmembrane</keyword>
<keyword evidence="2" id="KW-1133">Transmembrane helix</keyword>
<dbReference type="Proteomes" id="UP000094389">
    <property type="component" value="Unassembled WGS sequence"/>
</dbReference>
<evidence type="ECO:0000313" key="3">
    <source>
        <dbReference type="EMBL" id="ODV73411.1"/>
    </source>
</evidence>
<dbReference type="InterPro" id="IPR009571">
    <property type="entry name" value="SUR7/Rim9-like_fungi"/>
</dbReference>
<reference evidence="3 4" key="1">
    <citation type="journal article" date="2016" name="Proc. Natl. Acad. Sci. U.S.A.">
        <title>Comparative genomics of biotechnologically important yeasts.</title>
        <authorList>
            <person name="Riley R."/>
            <person name="Haridas S."/>
            <person name="Wolfe K.H."/>
            <person name="Lopes M.R."/>
            <person name="Hittinger C.T."/>
            <person name="Goeker M."/>
            <person name="Salamov A.A."/>
            <person name="Wisecaver J.H."/>
            <person name="Long T.M."/>
            <person name="Calvey C.H."/>
            <person name="Aerts A.L."/>
            <person name="Barry K.W."/>
            <person name="Choi C."/>
            <person name="Clum A."/>
            <person name="Coughlan A.Y."/>
            <person name="Deshpande S."/>
            <person name="Douglass A.P."/>
            <person name="Hanson S.J."/>
            <person name="Klenk H.-P."/>
            <person name="LaButti K.M."/>
            <person name="Lapidus A."/>
            <person name="Lindquist E.A."/>
            <person name="Lipzen A.M."/>
            <person name="Meier-Kolthoff J.P."/>
            <person name="Ohm R.A."/>
            <person name="Otillar R.P."/>
            <person name="Pangilinan J.L."/>
            <person name="Peng Y."/>
            <person name="Rokas A."/>
            <person name="Rosa C.A."/>
            <person name="Scheuner C."/>
            <person name="Sibirny A.A."/>
            <person name="Slot J.C."/>
            <person name="Stielow J.B."/>
            <person name="Sun H."/>
            <person name="Kurtzman C.P."/>
            <person name="Blackwell M."/>
            <person name="Grigoriev I.V."/>
            <person name="Jeffries T.W."/>
        </authorList>
    </citation>
    <scope>NUCLEOTIDE SEQUENCE [LARGE SCALE GENOMIC DNA]</scope>
    <source>
        <strain evidence="4">ATCC 18201 / CBS 1600 / BCRC 20928 / JCM 3617 / NBRC 0987 / NRRL Y-1542</strain>
    </source>
</reference>
<gene>
    <name evidence="3" type="ORF">CYBJADRAFT_181657</name>
</gene>
<dbReference type="Pfam" id="PF06687">
    <property type="entry name" value="SUR7"/>
    <property type="match status" value="1"/>
</dbReference>
<feature type="region of interest" description="Disordered" evidence="1">
    <location>
        <begin position="278"/>
        <end position="316"/>
    </location>
</feature>
<dbReference type="AlphaFoldDB" id="A0A1E4S1Q7"/>
<dbReference type="GeneID" id="30991406"/>
<dbReference type="RefSeq" id="XP_020070450.1">
    <property type="nucleotide sequence ID" value="XM_020217010.1"/>
</dbReference>
<evidence type="ECO:0000256" key="1">
    <source>
        <dbReference type="SAM" id="MobiDB-lite"/>
    </source>
</evidence>
<keyword evidence="2" id="KW-0472">Membrane</keyword>
<protein>
    <recommendedName>
        <fullName evidence="5">SUR7-domain-containing protein</fullName>
    </recommendedName>
</protein>
<feature type="transmembrane region" description="Helical" evidence="2">
    <location>
        <begin position="198"/>
        <end position="222"/>
    </location>
</feature>
<name>A0A1E4S1Q7_CYBJN</name>
<feature type="transmembrane region" description="Helical" evidence="2">
    <location>
        <begin position="20"/>
        <end position="42"/>
    </location>
</feature>
<organism evidence="3 4">
    <name type="scientific">Cyberlindnera jadinii (strain ATCC 18201 / CBS 1600 / BCRC 20928 / JCM 3617 / NBRC 0987 / NRRL Y-1542)</name>
    <name type="common">Torula yeast</name>
    <name type="synonym">Candida utilis</name>
    <dbReference type="NCBI Taxonomy" id="983966"/>
    <lineage>
        <taxon>Eukaryota</taxon>
        <taxon>Fungi</taxon>
        <taxon>Dikarya</taxon>
        <taxon>Ascomycota</taxon>
        <taxon>Saccharomycotina</taxon>
        <taxon>Saccharomycetes</taxon>
        <taxon>Phaffomycetales</taxon>
        <taxon>Phaffomycetaceae</taxon>
        <taxon>Cyberlindnera</taxon>
    </lineage>
</organism>
<evidence type="ECO:0000256" key="2">
    <source>
        <dbReference type="SAM" id="Phobius"/>
    </source>
</evidence>
<keyword evidence="4" id="KW-1185">Reference proteome</keyword>
<evidence type="ECO:0000313" key="4">
    <source>
        <dbReference type="Proteomes" id="UP000094389"/>
    </source>
</evidence>